<dbReference type="RefSeq" id="WP_184869512.1">
    <property type="nucleotide sequence ID" value="NZ_BAAAWY010000011.1"/>
</dbReference>
<evidence type="ECO:0000313" key="1">
    <source>
        <dbReference type="EMBL" id="MBB5897043.1"/>
    </source>
</evidence>
<accession>A0A7W9KQT9</accession>
<dbReference type="Proteomes" id="UP000585638">
    <property type="component" value="Unassembled WGS sequence"/>
</dbReference>
<protein>
    <submittedName>
        <fullName evidence="1">Uncharacterized protein</fullName>
    </submittedName>
</protein>
<comment type="caution">
    <text evidence="1">The sequence shown here is derived from an EMBL/GenBank/DDBJ whole genome shotgun (WGS) entry which is preliminary data.</text>
</comment>
<dbReference type="AlphaFoldDB" id="A0A7W9KQT9"/>
<gene>
    <name evidence="1" type="ORF">BJ998_008302</name>
</gene>
<keyword evidence="2" id="KW-1185">Reference proteome</keyword>
<reference evidence="1 2" key="1">
    <citation type="submission" date="2020-08" db="EMBL/GenBank/DDBJ databases">
        <title>Sequencing the genomes of 1000 actinobacteria strains.</title>
        <authorList>
            <person name="Klenk H.-P."/>
        </authorList>
    </citation>
    <scope>NUCLEOTIDE SEQUENCE [LARGE SCALE GENOMIC DNA]</scope>
    <source>
        <strain evidence="1 2">DSM 43851</strain>
    </source>
</reference>
<evidence type="ECO:0000313" key="2">
    <source>
        <dbReference type="Proteomes" id="UP000585638"/>
    </source>
</evidence>
<dbReference type="EMBL" id="JACHIR010000002">
    <property type="protein sequence ID" value="MBB5897043.1"/>
    <property type="molecule type" value="Genomic_DNA"/>
</dbReference>
<sequence length="137" mass="15297">MADLLTELCAVDDDPEWWNHAVIGRPDAKDGVEFIVAPVSGYIALSWTGTAERSLNPHPFADAPLLPDSGDDDPLIYWPRSAYLHPDDAKKALAEHIVTGAQPTNVQWQPWGWEVRELPGWLTPDMPEYPAFHLISD</sequence>
<name>A0A7W9KQT9_9PSEU</name>
<proteinExistence type="predicted"/>
<organism evidence="1 2">
    <name type="scientific">Kutzneria kofuensis</name>
    <dbReference type="NCBI Taxonomy" id="103725"/>
    <lineage>
        <taxon>Bacteria</taxon>
        <taxon>Bacillati</taxon>
        <taxon>Actinomycetota</taxon>
        <taxon>Actinomycetes</taxon>
        <taxon>Pseudonocardiales</taxon>
        <taxon>Pseudonocardiaceae</taxon>
        <taxon>Kutzneria</taxon>
    </lineage>
</organism>